<evidence type="ECO:0000259" key="5">
    <source>
        <dbReference type="PROSITE" id="PS50931"/>
    </source>
</evidence>
<dbReference type="Gene3D" id="3.40.190.290">
    <property type="match status" value="1"/>
</dbReference>
<dbReference type="PANTHER" id="PTHR30537">
    <property type="entry name" value="HTH-TYPE TRANSCRIPTIONAL REGULATOR"/>
    <property type="match status" value="1"/>
</dbReference>
<dbReference type="EMBL" id="NVUS01000021">
    <property type="protein sequence ID" value="PCI98446.1"/>
    <property type="molecule type" value="Genomic_DNA"/>
</dbReference>
<dbReference type="AlphaFoldDB" id="A0A2A4YUI4"/>
<reference evidence="6" key="2">
    <citation type="journal article" date="2018" name="ISME J.">
        <title>A dynamic microbial community with high functional redundancy inhabits the cold, oxic subseafloor aquifer.</title>
        <authorList>
            <person name="Tully B.J."/>
            <person name="Wheat C.G."/>
            <person name="Glazer B.T."/>
            <person name="Huber J.A."/>
        </authorList>
    </citation>
    <scope>NUCLEOTIDE SEQUENCE</scope>
    <source>
        <strain evidence="6">NORP83</strain>
    </source>
</reference>
<dbReference type="SUPFAM" id="SSF46785">
    <property type="entry name" value="Winged helix' DNA-binding domain"/>
    <property type="match status" value="1"/>
</dbReference>
<dbReference type="PANTHER" id="PTHR30537:SF5">
    <property type="entry name" value="HTH-TYPE TRANSCRIPTIONAL ACTIVATOR TTDR-RELATED"/>
    <property type="match status" value="1"/>
</dbReference>
<accession>A0A2A4YUI4</accession>
<organism evidence="6">
    <name type="scientific">OCS116 cluster bacterium</name>
    <dbReference type="NCBI Taxonomy" id="2030921"/>
    <lineage>
        <taxon>Bacteria</taxon>
        <taxon>Pseudomonadati</taxon>
        <taxon>Pseudomonadota</taxon>
        <taxon>Alphaproteobacteria</taxon>
        <taxon>OCS116 cluster</taxon>
    </lineage>
</organism>
<dbReference type="InterPro" id="IPR036390">
    <property type="entry name" value="WH_DNA-bd_sf"/>
</dbReference>
<proteinExistence type="inferred from homology"/>
<reference key="1">
    <citation type="submission" date="2017-08" db="EMBL/GenBank/DDBJ databases">
        <title>A dynamic microbial community with high functional redundancy inhabits the cold, oxic subseafloor aquifer.</title>
        <authorList>
            <person name="Tully B.J."/>
            <person name="Wheat C.G."/>
            <person name="Glazer B.T."/>
            <person name="Huber J.A."/>
        </authorList>
    </citation>
    <scope>NUCLEOTIDE SEQUENCE [LARGE SCALE GENOMIC DNA]</scope>
</reference>
<evidence type="ECO:0000256" key="4">
    <source>
        <dbReference type="ARBA" id="ARBA00023163"/>
    </source>
</evidence>
<dbReference type="Gene3D" id="1.10.10.10">
    <property type="entry name" value="Winged helix-like DNA-binding domain superfamily/Winged helix DNA-binding domain"/>
    <property type="match status" value="1"/>
</dbReference>
<dbReference type="GO" id="GO:0003700">
    <property type="term" value="F:DNA-binding transcription factor activity"/>
    <property type="evidence" value="ECO:0007669"/>
    <property type="project" value="InterPro"/>
</dbReference>
<evidence type="ECO:0000256" key="3">
    <source>
        <dbReference type="ARBA" id="ARBA00023125"/>
    </source>
</evidence>
<evidence type="ECO:0000256" key="2">
    <source>
        <dbReference type="ARBA" id="ARBA00023015"/>
    </source>
</evidence>
<comment type="caution">
    <text evidence="6">The sequence shown here is derived from an EMBL/GenBank/DDBJ whole genome shotgun (WGS) entry which is preliminary data.</text>
</comment>
<protein>
    <recommendedName>
        <fullName evidence="5">HTH lysR-type domain-containing protein</fullName>
    </recommendedName>
</protein>
<feature type="domain" description="HTH lysR-type" evidence="5">
    <location>
        <begin position="11"/>
        <end position="60"/>
    </location>
</feature>
<keyword evidence="2" id="KW-0805">Transcription regulation</keyword>
<sequence length="295" mass="33253">MLDQAQEMICFAAIIECGSITHAAAELNRSKAHISRKLSDLESRYKVKLFYRTTRSMKLTDAGQKLQMQAVQIYNEHKRLNRAAHHVQSDLSGELSISVSDSSASFFIVPLLPKLFAQFPDIKFNIQVSNQVVDLVNDKIDLAIRSGHVGDENLVARQIGMVTEKLYAATGNRISAADFKQVSQLLPHKLLTNGYSLKEGSVQLFKGDEITYLDVPDMALINRYRIILDILEGTDFIAILPEYAAKDALERGEIINILPDWHNGVWPIYLIHPFQMPMPHKLKLAAKFILEHVSI</sequence>
<gene>
    <name evidence="6" type="ORF">COB13_13445</name>
</gene>
<comment type="similarity">
    <text evidence="1">Belongs to the LysR transcriptional regulatory family.</text>
</comment>
<dbReference type="InterPro" id="IPR036388">
    <property type="entry name" value="WH-like_DNA-bd_sf"/>
</dbReference>
<dbReference type="Pfam" id="PF03466">
    <property type="entry name" value="LysR_substrate"/>
    <property type="match status" value="1"/>
</dbReference>
<evidence type="ECO:0000313" key="6">
    <source>
        <dbReference type="EMBL" id="PCI98446.1"/>
    </source>
</evidence>
<dbReference type="SUPFAM" id="SSF53850">
    <property type="entry name" value="Periplasmic binding protein-like II"/>
    <property type="match status" value="1"/>
</dbReference>
<dbReference type="PROSITE" id="PS50931">
    <property type="entry name" value="HTH_LYSR"/>
    <property type="match status" value="1"/>
</dbReference>
<dbReference type="InterPro" id="IPR000847">
    <property type="entry name" value="LysR_HTH_N"/>
</dbReference>
<name>A0A2A4YUI4_9PROT</name>
<dbReference type="Pfam" id="PF00126">
    <property type="entry name" value="HTH_1"/>
    <property type="match status" value="1"/>
</dbReference>
<dbReference type="InterPro" id="IPR005119">
    <property type="entry name" value="LysR_subst-bd"/>
</dbReference>
<dbReference type="InterPro" id="IPR058163">
    <property type="entry name" value="LysR-type_TF_proteobact-type"/>
</dbReference>
<dbReference type="GO" id="GO:0003677">
    <property type="term" value="F:DNA binding"/>
    <property type="evidence" value="ECO:0007669"/>
    <property type="project" value="UniProtKB-KW"/>
</dbReference>
<keyword evidence="4" id="KW-0804">Transcription</keyword>
<evidence type="ECO:0000256" key="1">
    <source>
        <dbReference type="ARBA" id="ARBA00009437"/>
    </source>
</evidence>
<keyword evidence="3" id="KW-0238">DNA-binding</keyword>